<organism evidence="1 2">
    <name type="scientific">Bacillus cereus (strain AH187)</name>
    <dbReference type="NCBI Taxonomy" id="405534"/>
    <lineage>
        <taxon>Bacteria</taxon>
        <taxon>Bacillati</taxon>
        <taxon>Bacillota</taxon>
        <taxon>Bacilli</taxon>
        <taxon>Bacillales</taxon>
        <taxon>Bacillaceae</taxon>
        <taxon>Bacillus</taxon>
        <taxon>Bacillus cereus group</taxon>
    </lineage>
</organism>
<accession>B7I118</accession>
<dbReference type="KEGG" id="bcr:BCAH187_C0046"/>
<geneLocation type="plasmid" evidence="1 2">
    <name>pAH187_270</name>
</geneLocation>
<proteinExistence type="predicted"/>
<sequence>MLNSDELVIACVFYGITGLSLSNEKNKIISFTKYVYS</sequence>
<dbReference type="HOGENOM" id="CLU_3339637_0_0_9"/>
<protein>
    <submittedName>
        <fullName evidence="1">Uncharacterized protein</fullName>
    </submittedName>
</protein>
<name>B7I118_BACC7</name>
<evidence type="ECO:0000313" key="2">
    <source>
        <dbReference type="Proteomes" id="UP000002214"/>
    </source>
</evidence>
<dbReference type="EMBL" id="CP001179">
    <property type="protein sequence ID" value="ACJ82710.1"/>
    <property type="molecule type" value="Genomic_DNA"/>
</dbReference>
<keyword evidence="1" id="KW-0614">Plasmid</keyword>
<dbReference type="Proteomes" id="UP000002214">
    <property type="component" value="Plasmid pAH187_270"/>
</dbReference>
<evidence type="ECO:0000313" key="1">
    <source>
        <dbReference type="EMBL" id="ACJ82710.1"/>
    </source>
</evidence>
<gene>
    <name evidence="1" type="ordered locus">BCAH187_C0046</name>
</gene>
<dbReference type="AlphaFoldDB" id="B7I118"/>
<reference evidence="1 2" key="1">
    <citation type="submission" date="2008-10" db="EMBL/GenBank/DDBJ databases">
        <title>Genome sequence of Bacillus cereus AH187.</title>
        <authorList>
            <person name="Dodson R.J."/>
            <person name="Durkin A.S."/>
            <person name="Rosovitz M.J."/>
            <person name="Rasko D.A."/>
            <person name="Kolsto A.B."/>
            <person name="Okstad O.A."/>
            <person name="Ravel J."/>
            <person name="Sutton G."/>
        </authorList>
    </citation>
    <scope>NUCLEOTIDE SEQUENCE [LARGE SCALE GENOMIC DNA]</scope>
    <source>
        <strain evidence="1 2">AH187</strain>
        <plasmid evidence="2">Plasmid pAH187_270</plasmid>
    </source>
</reference>